<dbReference type="EMBL" id="CALLCH030000013">
    <property type="protein sequence ID" value="CAI4215946.1"/>
    <property type="molecule type" value="Genomic_DNA"/>
</dbReference>
<gene>
    <name evidence="2" type="ORF">PPNO1_LOCUS5619</name>
</gene>
<evidence type="ECO:0000313" key="2">
    <source>
        <dbReference type="EMBL" id="CAI4215946.1"/>
    </source>
</evidence>
<dbReference type="Proteomes" id="UP000838763">
    <property type="component" value="Unassembled WGS sequence"/>
</dbReference>
<reference evidence="2" key="1">
    <citation type="submission" date="2022-11" db="EMBL/GenBank/DDBJ databases">
        <authorList>
            <person name="Scott C."/>
            <person name="Bruce N."/>
        </authorList>
    </citation>
    <scope>NUCLEOTIDE SEQUENCE</scope>
</reference>
<dbReference type="AlphaFoldDB" id="A0A9P1H4U6"/>
<keyword evidence="1" id="KW-1133">Transmembrane helix</keyword>
<organism evidence="2 3">
    <name type="scientific">Parascedosporium putredinis</name>
    <dbReference type="NCBI Taxonomy" id="1442378"/>
    <lineage>
        <taxon>Eukaryota</taxon>
        <taxon>Fungi</taxon>
        <taxon>Dikarya</taxon>
        <taxon>Ascomycota</taxon>
        <taxon>Pezizomycotina</taxon>
        <taxon>Sordariomycetes</taxon>
        <taxon>Hypocreomycetidae</taxon>
        <taxon>Microascales</taxon>
        <taxon>Microascaceae</taxon>
        <taxon>Parascedosporium</taxon>
    </lineage>
</organism>
<feature type="transmembrane region" description="Helical" evidence="1">
    <location>
        <begin position="47"/>
        <end position="67"/>
    </location>
</feature>
<sequence>MSSSHYISALIGAFVALAVMVVVVTAMVSAGVLAVGDSGGAVSDASTGVLLLSTPWLLWLLVCLSSLI</sequence>
<feature type="transmembrane region" description="Helical" evidence="1">
    <location>
        <begin position="6"/>
        <end position="35"/>
    </location>
</feature>
<keyword evidence="1" id="KW-0812">Transmembrane</keyword>
<accession>A0A9P1H4U6</accession>
<keyword evidence="3" id="KW-1185">Reference proteome</keyword>
<protein>
    <submittedName>
        <fullName evidence="2">Uncharacterized protein</fullName>
    </submittedName>
</protein>
<proteinExistence type="predicted"/>
<keyword evidence="1" id="KW-0472">Membrane</keyword>
<name>A0A9P1H4U6_9PEZI</name>
<evidence type="ECO:0000313" key="3">
    <source>
        <dbReference type="Proteomes" id="UP000838763"/>
    </source>
</evidence>
<evidence type="ECO:0000256" key="1">
    <source>
        <dbReference type="SAM" id="Phobius"/>
    </source>
</evidence>
<comment type="caution">
    <text evidence="2">The sequence shown here is derived from an EMBL/GenBank/DDBJ whole genome shotgun (WGS) entry which is preliminary data.</text>
</comment>